<name>A0ABU3NK36_9CHLR</name>
<dbReference type="CDD" id="cd05233">
    <property type="entry name" value="SDR_c"/>
    <property type="match status" value="1"/>
</dbReference>
<evidence type="ECO:0000313" key="2">
    <source>
        <dbReference type="EMBL" id="MDT8897189.1"/>
    </source>
</evidence>
<dbReference type="PANTHER" id="PTHR42760">
    <property type="entry name" value="SHORT-CHAIN DEHYDROGENASES/REDUCTASES FAMILY MEMBER"/>
    <property type="match status" value="1"/>
</dbReference>
<reference evidence="2 3" key="1">
    <citation type="submission" date="2023-07" db="EMBL/GenBank/DDBJ databases">
        <title>Novel species of Thermanaerothrix with wide hydrolytic capabilities.</title>
        <authorList>
            <person name="Zayulina K.S."/>
            <person name="Podosokorskaya O.A."/>
            <person name="Elcheninov A.G."/>
        </authorList>
    </citation>
    <scope>NUCLEOTIDE SEQUENCE [LARGE SCALE GENOMIC DNA]</scope>
    <source>
        <strain evidence="2 3">4228-RoL</strain>
    </source>
</reference>
<comment type="similarity">
    <text evidence="1">Belongs to the short-chain dehydrogenases/reductases (SDR) family.</text>
</comment>
<organism evidence="2 3">
    <name type="scientific">Thermanaerothrix solaris</name>
    <dbReference type="NCBI Taxonomy" id="3058434"/>
    <lineage>
        <taxon>Bacteria</taxon>
        <taxon>Bacillati</taxon>
        <taxon>Chloroflexota</taxon>
        <taxon>Anaerolineae</taxon>
        <taxon>Anaerolineales</taxon>
        <taxon>Anaerolineaceae</taxon>
        <taxon>Thermanaerothrix</taxon>
    </lineage>
</organism>
<dbReference type="PANTHER" id="PTHR42760:SF124">
    <property type="entry name" value="SHORT-CHAIN DEHYDROGENASE_REDUCTASE"/>
    <property type="match status" value="1"/>
</dbReference>
<proteinExistence type="inferred from homology"/>
<dbReference type="InterPro" id="IPR036291">
    <property type="entry name" value="NAD(P)-bd_dom_sf"/>
</dbReference>
<dbReference type="SUPFAM" id="SSF51735">
    <property type="entry name" value="NAD(P)-binding Rossmann-fold domains"/>
    <property type="match status" value="1"/>
</dbReference>
<dbReference type="Pfam" id="PF13561">
    <property type="entry name" value="adh_short_C2"/>
    <property type="match status" value="1"/>
</dbReference>
<keyword evidence="3" id="KW-1185">Reference proteome</keyword>
<gene>
    <name evidence="2" type="ORF">QYE77_02840</name>
</gene>
<dbReference type="InterPro" id="IPR002347">
    <property type="entry name" value="SDR_fam"/>
</dbReference>
<sequence>MSRNWLEGKIAIITGAASGIGRATSLIFAQHGAQVVGLDINPEAEMQWLRDIQAAGSQGMFIPTDMTSSPSLERALQMIQDHYDHLDIWVNVAGGSGRKHGDGPIAECTDEGWDFTLDLNLRSTFLGSRAAIRWMLPRKQGVLINIASVLGLVGGDEDFATHAYAASKGGVIALTRAIAAYYAPHHIRANVICPGLIATPMSRRAQDDPRIRERLATLQPLTGDFGRPEDVAHAALFLASDKAAFITGAVLTVDGGWTVL</sequence>
<dbReference type="PRINTS" id="PR00081">
    <property type="entry name" value="GDHRDH"/>
</dbReference>
<dbReference type="RefSeq" id="WP_315623839.1">
    <property type="nucleotide sequence ID" value="NZ_JAUHMF010000001.1"/>
</dbReference>
<dbReference type="PRINTS" id="PR00080">
    <property type="entry name" value="SDRFAMILY"/>
</dbReference>
<evidence type="ECO:0000313" key="3">
    <source>
        <dbReference type="Proteomes" id="UP001254165"/>
    </source>
</evidence>
<accession>A0ABU3NK36</accession>
<dbReference type="Proteomes" id="UP001254165">
    <property type="component" value="Unassembled WGS sequence"/>
</dbReference>
<dbReference type="Gene3D" id="3.40.50.720">
    <property type="entry name" value="NAD(P)-binding Rossmann-like Domain"/>
    <property type="match status" value="1"/>
</dbReference>
<dbReference type="EMBL" id="JAUHMF010000001">
    <property type="protein sequence ID" value="MDT8897189.1"/>
    <property type="molecule type" value="Genomic_DNA"/>
</dbReference>
<comment type="caution">
    <text evidence="2">The sequence shown here is derived from an EMBL/GenBank/DDBJ whole genome shotgun (WGS) entry which is preliminary data.</text>
</comment>
<evidence type="ECO:0000256" key="1">
    <source>
        <dbReference type="ARBA" id="ARBA00006484"/>
    </source>
</evidence>
<protein>
    <submittedName>
        <fullName evidence="2">SDR family NAD(P)-dependent oxidoreductase</fullName>
    </submittedName>
</protein>